<dbReference type="EMBL" id="JAHQIW010002417">
    <property type="protein sequence ID" value="KAJ1355284.1"/>
    <property type="molecule type" value="Genomic_DNA"/>
</dbReference>
<protein>
    <submittedName>
        <fullName evidence="1">Uncharacterized protein</fullName>
    </submittedName>
</protein>
<proteinExistence type="predicted"/>
<comment type="caution">
    <text evidence="1">The sequence shown here is derived from an EMBL/GenBank/DDBJ whole genome shotgun (WGS) entry which is preliminary data.</text>
</comment>
<keyword evidence="2" id="KW-1185">Reference proteome</keyword>
<accession>A0AAD5QMX7</accession>
<name>A0AAD5QMX7_PARTN</name>
<dbReference type="Proteomes" id="UP001196413">
    <property type="component" value="Unassembled WGS sequence"/>
</dbReference>
<sequence>MKRRSISEKRVLSVESALNKEEQKRLRTDNYLSKYGGILVTIERWVIEEICSERFSHKGAQEMISDKALSGLHCQWKYCGPTRSIQKTMIAPEIDKARAENSVNNHNRVNCAFCLHHSTAMEAKSWCYLRLCTVVVFSAHLCGTCN</sequence>
<reference evidence="1" key="1">
    <citation type="submission" date="2021-06" db="EMBL/GenBank/DDBJ databases">
        <title>Parelaphostrongylus tenuis whole genome reference sequence.</title>
        <authorList>
            <person name="Garwood T.J."/>
            <person name="Larsen P.A."/>
            <person name="Fountain-Jones N.M."/>
            <person name="Garbe J.R."/>
            <person name="Macchietto M.G."/>
            <person name="Kania S.A."/>
            <person name="Gerhold R.W."/>
            <person name="Richards J.E."/>
            <person name="Wolf T.M."/>
        </authorList>
    </citation>
    <scope>NUCLEOTIDE SEQUENCE</scope>
    <source>
        <strain evidence="1">MNPRO001-30</strain>
        <tissue evidence="1">Meninges</tissue>
    </source>
</reference>
<dbReference type="AlphaFoldDB" id="A0AAD5QMX7"/>
<evidence type="ECO:0000313" key="2">
    <source>
        <dbReference type="Proteomes" id="UP001196413"/>
    </source>
</evidence>
<evidence type="ECO:0000313" key="1">
    <source>
        <dbReference type="EMBL" id="KAJ1355284.1"/>
    </source>
</evidence>
<organism evidence="1 2">
    <name type="scientific">Parelaphostrongylus tenuis</name>
    <name type="common">Meningeal worm</name>
    <dbReference type="NCBI Taxonomy" id="148309"/>
    <lineage>
        <taxon>Eukaryota</taxon>
        <taxon>Metazoa</taxon>
        <taxon>Ecdysozoa</taxon>
        <taxon>Nematoda</taxon>
        <taxon>Chromadorea</taxon>
        <taxon>Rhabditida</taxon>
        <taxon>Rhabditina</taxon>
        <taxon>Rhabditomorpha</taxon>
        <taxon>Strongyloidea</taxon>
        <taxon>Metastrongylidae</taxon>
        <taxon>Parelaphostrongylus</taxon>
    </lineage>
</organism>
<gene>
    <name evidence="1" type="ORF">KIN20_012621</name>
</gene>